<dbReference type="AlphaFoldDB" id="A0A9X9F195"/>
<dbReference type="SUPFAM" id="SSF58064">
    <property type="entry name" value="Influenza hemagglutinin (stalk)"/>
    <property type="match status" value="1"/>
</dbReference>
<evidence type="ECO:0000256" key="2">
    <source>
        <dbReference type="SAM" id="MobiDB-lite"/>
    </source>
</evidence>
<gene>
    <name evidence="3" type="ORF">FC695_41045</name>
</gene>
<proteinExistence type="predicted"/>
<reference evidence="3 4" key="1">
    <citation type="journal article" date="2019" name="Environ. Microbiol.">
        <title>An active ?-lactamase is a part of an orchestrated cell wall stress resistance network of Bacillus subtilis and related rhizosphere species.</title>
        <authorList>
            <person name="Bucher T."/>
            <person name="Keren-Paz A."/>
            <person name="Hausser J."/>
            <person name="Olender T."/>
            <person name="Cytryn E."/>
            <person name="Kolodkin-Gal I."/>
        </authorList>
    </citation>
    <scope>NUCLEOTIDE SEQUENCE [LARGE SCALE GENOMIC DNA]</scope>
    <source>
        <strain evidence="3 4">I32</strain>
    </source>
</reference>
<evidence type="ECO:0000313" key="3">
    <source>
        <dbReference type="EMBL" id="TKI83749.1"/>
    </source>
</evidence>
<evidence type="ECO:0000313" key="4">
    <source>
        <dbReference type="Proteomes" id="UP000308444"/>
    </source>
</evidence>
<feature type="non-terminal residue" evidence="3">
    <location>
        <position position="73"/>
    </location>
</feature>
<keyword evidence="1" id="KW-0175">Coiled coil</keyword>
<name>A0A9X9F195_BACCE</name>
<protein>
    <submittedName>
        <fullName evidence="3">Chromosome segregation protein</fullName>
    </submittedName>
</protein>
<comment type="caution">
    <text evidence="3">The sequence shown here is derived from an EMBL/GenBank/DDBJ whole genome shotgun (WGS) entry which is preliminary data.</text>
</comment>
<feature type="coiled-coil region" evidence="1">
    <location>
        <begin position="43"/>
        <end position="70"/>
    </location>
</feature>
<evidence type="ECO:0000256" key="1">
    <source>
        <dbReference type="SAM" id="Coils"/>
    </source>
</evidence>
<dbReference type="EMBL" id="SZOH01004663">
    <property type="protein sequence ID" value="TKI83749.1"/>
    <property type="molecule type" value="Genomic_DNA"/>
</dbReference>
<organism evidence="3 4">
    <name type="scientific">Bacillus cereus</name>
    <dbReference type="NCBI Taxonomy" id="1396"/>
    <lineage>
        <taxon>Bacteria</taxon>
        <taxon>Bacillati</taxon>
        <taxon>Bacillota</taxon>
        <taxon>Bacilli</taxon>
        <taxon>Bacillales</taxon>
        <taxon>Bacillaceae</taxon>
        <taxon>Bacillus</taxon>
        <taxon>Bacillus cereus group</taxon>
    </lineage>
</organism>
<feature type="compositionally biased region" description="Polar residues" evidence="2">
    <location>
        <begin position="8"/>
        <end position="22"/>
    </location>
</feature>
<accession>A0A9X9F195</accession>
<feature type="non-terminal residue" evidence="3">
    <location>
        <position position="1"/>
    </location>
</feature>
<sequence length="73" mass="8504">EHHRFQIEKSQNSQSTQKASSNEVEELKTQVNTIVQNISSNDFEQLANQLNTITRRLDRMEEQMQDKANDVVT</sequence>
<dbReference type="Proteomes" id="UP000308444">
    <property type="component" value="Unassembled WGS sequence"/>
</dbReference>
<feature type="region of interest" description="Disordered" evidence="2">
    <location>
        <begin position="1"/>
        <end position="25"/>
    </location>
</feature>